<dbReference type="Proteomes" id="UP000324222">
    <property type="component" value="Unassembled WGS sequence"/>
</dbReference>
<comment type="caution">
    <text evidence="2">The sequence shown here is derived from an EMBL/GenBank/DDBJ whole genome shotgun (WGS) entry which is preliminary data.</text>
</comment>
<keyword evidence="3" id="KW-1185">Reference proteome</keyword>
<keyword evidence="1" id="KW-0812">Transmembrane</keyword>
<organism evidence="2 3">
    <name type="scientific">Portunus trituberculatus</name>
    <name type="common">Swimming crab</name>
    <name type="synonym">Neptunus trituberculatus</name>
    <dbReference type="NCBI Taxonomy" id="210409"/>
    <lineage>
        <taxon>Eukaryota</taxon>
        <taxon>Metazoa</taxon>
        <taxon>Ecdysozoa</taxon>
        <taxon>Arthropoda</taxon>
        <taxon>Crustacea</taxon>
        <taxon>Multicrustacea</taxon>
        <taxon>Malacostraca</taxon>
        <taxon>Eumalacostraca</taxon>
        <taxon>Eucarida</taxon>
        <taxon>Decapoda</taxon>
        <taxon>Pleocyemata</taxon>
        <taxon>Brachyura</taxon>
        <taxon>Eubrachyura</taxon>
        <taxon>Portunoidea</taxon>
        <taxon>Portunidae</taxon>
        <taxon>Portuninae</taxon>
        <taxon>Portunus</taxon>
    </lineage>
</organism>
<feature type="transmembrane region" description="Helical" evidence="1">
    <location>
        <begin position="46"/>
        <end position="64"/>
    </location>
</feature>
<proteinExistence type="predicted"/>
<sequence>MDNDCSSLPLLLCLQTKPRRLPNIRHGIHCREQEYSSLLTSDPATIFARMFYLFFVGRCSVIRFHNKMTLPNSYTSS</sequence>
<protein>
    <submittedName>
        <fullName evidence="2">Uncharacterized protein</fullName>
    </submittedName>
</protein>
<keyword evidence="1" id="KW-1133">Transmembrane helix</keyword>
<name>A0A5B7HLH4_PORTR</name>
<keyword evidence="1" id="KW-0472">Membrane</keyword>
<dbReference type="EMBL" id="VSRR010031124">
    <property type="protein sequence ID" value="MPC70435.1"/>
    <property type="molecule type" value="Genomic_DNA"/>
</dbReference>
<dbReference type="AlphaFoldDB" id="A0A5B7HLH4"/>
<evidence type="ECO:0000256" key="1">
    <source>
        <dbReference type="SAM" id="Phobius"/>
    </source>
</evidence>
<accession>A0A5B7HLH4</accession>
<gene>
    <name evidence="2" type="ORF">E2C01_064684</name>
</gene>
<evidence type="ECO:0000313" key="3">
    <source>
        <dbReference type="Proteomes" id="UP000324222"/>
    </source>
</evidence>
<evidence type="ECO:0000313" key="2">
    <source>
        <dbReference type="EMBL" id="MPC70435.1"/>
    </source>
</evidence>
<reference evidence="2 3" key="1">
    <citation type="submission" date="2019-05" db="EMBL/GenBank/DDBJ databases">
        <title>Another draft genome of Portunus trituberculatus and its Hox gene families provides insights of decapod evolution.</title>
        <authorList>
            <person name="Jeong J.-H."/>
            <person name="Song I."/>
            <person name="Kim S."/>
            <person name="Choi T."/>
            <person name="Kim D."/>
            <person name="Ryu S."/>
            <person name="Kim W."/>
        </authorList>
    </citation>
    <scope>NUCLEOTIDE SEQUENCE [LARGE SCALE GENOMIC DNA]</scope>
    <source>
        <tissue evidence="2">Muscle</tissue>
    </source>
</reference>